<dbReference type="AlphaFoldDB" id="A0A2G5F3J7"/>
<evidence type="ECO:0000256" key="4">
    <source>
        <dbReference type="SAM" id="MobiDB-lite"/>
    </source>
</evidence>
<keyword evidence="8" id="KW-1185">Reference proteome</keyword>
<reference evidence="7 8" key="1">
    <citation type="submission" date="2017-09" db="EMBL/GenBank/DDBJ databases">
        <title>WGS assembly of Aquilegia coerulea Goldsmith.</title>
        <authorList>
            <person name="Hodges S."/>
            <person name="Kramer E."/>
            <person name="Nordborg M."/>
            <person name="Tomkins J."/>
            <person name="Borevitz J."/>
            <person name="Derieg N."/>
            <person name="Yan J."/>
            <person name="Mihaltcheva S."/>
            <person name="Hayes R.D."/>
            <person name="Rokhsar D."/>
        </authorList>
    </citation>
    <scope>NUCLEOTIDE SEQUENCE [LARGE SCALE GENOMIC DNA]</scope>
    <source>
        <strain evidence="8">cv. Goldsmith</strain>
    </source>
</reference>
<feature type="compositionally biased region" description="Basic and acidic residues" evidence="4">
    <location>
        <begin position="410"/>
        <end position="429"/>
    </location>
</feature>
<evidence type="ECO:0000256" key="5">
    <source>
        <dbReference type="SAM" id="Phobius"/>
    </source>
</evidence>
<name>A0A2G5F3J7_AQUCA</name>
<evidence type="ECO:0000313" key="8">
    <source>
        <dbReference type="Proteomes" id="UP000230069"/>
    </source>
</evidence>
<feature type="region of interest" description="Disordered" evidence="4">
    <location>
        <begin position="470"/>
        <end position="509"/>
    </location>
</feature>
<keyword evidence="5" id="KW-1133">Transmembrane helix</keyword>
<feature type="compositionally biased region" description="Basic and acidic residues" evidence="4">
    <location>
        <begin position="25"/>
        <end position="38"/>
    </location>
</feature>
<dbReference type="CDD" id="cd23767">
    <property type="entry name" value="IQCD"/>
    <property type="match status" value="1"/>
</dbReference>
<dbReference type="InterPro" id="IPR025064">
    <property type="entry name" value="DUF4005"/>
</dbReference>
<dbReference type="PANTHER" id="PTHR32295:SF281">
    <property type="entry name" value="PROTEIN IQ-DOMAIN 31"/>
    <property type="match status" value="1"/>
</dbReference>
<feature type="region of interest" description="Disordered" evidence="4">
    <location>
        <begin position="294"/>
        <end position="378"/>
    </location>
</feature>
<feature type="domain" description="DUF4005" evidence="6">
    <location>
        <begin position="497"/>
        <end position="568"/>
    </location>
</feature>
<feature type="compositionally biased region" description="Polar residues" evidence="4">
    <location>
        <begin position="310"/>
        <end position="321"/>
    </location>
</feature>
<evidence type="ECO:0000256" key="3">
    <source>
        <dbReference type="ARBA" id="ARBA00024378"/>
    </source>
</evidence>
<dbReference type="Pfam" id="PF00612">
    <property type="entry name" value="IQ"/>
    <property type="match status" value="2"/>
</dbReference>
<feature type="region of interest" description="Disordered" evidence="4">
    <location>
        <begin position="14"/>
        <end position="38"/>
    </location>
</feature>
<dbReference type="SMART" id="SM00015">
    <property type="entry name" value="IQ"/>
    <property type="match status" value="2"/>
</dbReference>
<feature type="transmembrane region" description="Helical" evidence="5">
    <location>
        <begin position="595"/>
        <end position="616"/>
    </location>
</feature>
<comment type="similarity">
    <text evidence="2">Belongs to the IQD family.</text>
</comment>
<keyword evidence="5" id="KW-0812">Transmembrane</keyword>
<comment type="subunit">
    <text evidence="3">Binds to multiple calmodulin (CaM) in the presence of Ca(2+) and CaM-like proteins.</text>
</comment>
<dbReference type="STRING" id="218851.A0A2G5F3J7"/>
<dbReference type="InParanoid" id="A0A2G5F3J7"/>
<feature type="region of interest" description="Disordered" evidence="4">
    <location>
        <begin position="523"/>
        <end position="546"/>
    </location>
</feature>
<feature type="region of interest" description="Disordered" evidence="4">
    <location>
        <begin position="241"/>
        <end position="282"/>
    </location>
</feature>
<evidence type="ECO:0000259" key="6">
    <source>
        <dbReference type="Pfam" id="PF13178"/>
    </source>
</evidence>
<evidence type="ECO:0000256" key="1">
    <source>
        <dbReference type="ARBA" id="ARBA00022860"/>
    </source>
</evidence>
<organism evidence="7 8">
    <name type="scientific">Aquilegia coerulea</name>
    <name type="common">Rocky mountain columbine</name>
    <dbReference type="NCBI Taxonomy" id="218851"/>
    <lineage>
        <taxon>Eukaryota</taxon>
        <taxon>Viridiplantae</taxon>
        <taxon>Streptophyta</taxon>
        <taxon>Embryophyta</taxon>
        <taxon>Tracheophyta</taxon>
        <taxon>Spermatophyta</taxon>
        <taxon>Magnoliopsida</taxon>
        <taxon>Ranunculales</taxon>
        <taxon>Ranunculaceae</taxon>
        <taxon>Thalictroideae</taxon>
        <taxon>Aquilegia</taxon>
    </lineage>
</organism>
<dbReference type="InterPro" id="IPR000048">
    <property type="entry name" value="IQ_motif_EF-hand-BS"/>
</dbReference>
<dbReference type="Pfam" id="PF13178">
    <property type="entry name" value="DUF4005"/>
    <property type="match status" value="1"/>
</dbReference>
<dbReference type="Proteomes" id="UP000230069">
    <property type="component" value="Unassembled WGS sequence"/>
</dbReference>
<evidence type="ECO:0000313" key="7">
    <source>
        <dbReference type="EMBL" id="PIA62574.1"/>
    </source>
</evidence>
<dbReference type="EMBL" id="KZ305019">
    <property type="protein sequence ID" value="PIA62574.1"/>
    <property type="molecule type" value="Genomic_DNA"/>
</dbReference>
<sequence>MGRSPGKWIKTVLFGKKATRSNPSKGRDAVKSSNEKEALVSAKVPTTGLVATSPLIAQPDPMPNRKIGENSELEQSNSELVVAVGDQGADKQGTTTSDVANVQDRIRQEQAATKAQAAFRGYLARRAFRALMGIIRLQALVRGHLVRRQAVATLRCVQGIVKFQRLVRGQKDAKLSKSRGTHKFICAEKLVANSFLSKLSSSSPNTKPLSLQYGMGDPNSAWSWLERWSKIRVWEAPQQPKKIVDSKCNSKPKRSVRKVSAPKIDSGSIRSTSASEKPKRHMRKVLAHPVDLARESSQNELEKVKRNLRKVSNSTNETSDINGVEIEKPKRVPKKTSGSPAPDVLGTSMCEPAQTEKPKPNPIISKAPGSNSVSGDQLEAEGEKLKCIAEKSLGLLPSDVPDQDIVESAEKMKKDAPEASFKQPEEEGTPKPLLDDEIVYVSNDVHPALDSSPLEILEKNEVTHMENGNLVLNTDQPSNEHQKTSKKRASLPAKQDHPETGLQNTPKLPSYMQATESVKAKLRAQGSPISGPDVTDQNGGLARRLSLPSPINGKMSSLSPRTQRPQANSKGMIKNNRSILSSKDGNGKNSQTLSLYRTILLINNNICFLLFVFICFQEIIKFCFRTQIPSVCQIFEQLVLWFTVNDPTFHISIV</sequence>
<keyword evidence="1" id="KW-0112">Calmodulin-binding</keyword>
<protein>
    <recommendedName>
        <fullName evidence="6">DUF4005 domain-containing protein</fullName>
    </recommendedName>
</protein>
<accession>A0A2G5F3J7</accession>
<dbReference type="PROSITE" id="PS50096">
    <property type="entry name" value="IQ"/>
    <property type="match status" value="2"/>
</dbReference>
<proteinExistence type="inferred from homology"/>
<evidence type="ECO:0000256" key="2">
    <source>
        <dbReference type="ARBA" id="ARBA00024341"/>
    </source>
</evidence>
<keyword evidence="5" id="KW-0472">Membrane</keyword>
<dbReference type="GO" id="GO:0005516">
    <property type="term" value="F:calmodulin binding"/>
    <property type="evidence" value="ECO:0007669"/>
    <property type="project" value="UniProtKB-KW"/>
</dbReference>
<dbReference type="FunCoup" id="A0A2G5F3J7">
    <property type="interactions" value="2145"/>
</dbReference>
<dbReference type="OrthoDB" id="1905649at2759"/>
<gene>
    <name evidence="7" type="ORF">AQUCO_00200526v1</name>
</gene>
<dbReference type="PANTHER" id="PTHR32295">
    <property type="entry name" value="IQ-DOMAIN 5-RELATED"/>
    <property type="match status" value="1"/>
</dbReference>
<feature type="region of interest" description="Disordered" evidence="4">
    <location>
        <begin position="410"/>
        <end position="433"/>
    </location>
</feature>